<reference evidence="2 3" key="1">
    <citation type="journal article" date="2015" name="Genome Announc.">
        <title>Complete Genome Sequence of Methanosphaerula palustris E1-9CT, a Hydrogenotrophic Methanogen Isolated from a Minerotrophic Fen Peatland.</title>
        <authorList>
            <person name="Cadillo-Quiroz H."/>
            <person name="Browne P."/>
            <person name="Kyrpides N."/>
            <person name="Woyke T."/>
            <person name="Goodwin L."/>
            <person name="Detter C."/>
            <person name="Yavitt J.B."/>
            <person name="Zinder S.H."/>
        </authorList>
    </citation>
    <scope>NUCLEOTIDE SEQUENCE [LARGE SCALE GENOMIC DNA]</scope>
    <source>
        <strain evidence="3">ATCC BAA-1556 / DSM 19958 / E1-9c</strain>
    </source>
</reference>
<dbReference type="EMBL" id="CP001338">
    <property type="protein sequence ID" value="ACL18011.1"/>
    <property type="molecule type" value="Genomic_DNA"/>
</dbReference>
<feature type="domain" description="Tetrapyrrole biosynthesis uroporphyrinogen III synthase" evidence="1">
    <location>
        <begin position="17"/>
        <end position="207"/>
    </location>
</feature>
<protein>
    <submittedName>
        <fullName evidence="2">Uroporphyrinogen-III synthase-like protein</fullName>
    </submittedName>
</protein>
<dbReference type="STRING" id="521011.Mpal_2749"/>
<dbReference type="Gene3D" id="3.40.50.10090">
    <property type="match status" value="1"/>
</dbReference>
<dbReference type="GO" id="GO:0033014">
    <property type="term" value="P:tetrapyrrole biosynthetic process"/>
    <property type="evidence" value="ECO:0007669"/>
    <property type="project" value="InterPro"/>
</dbReference>
<evidence type="ECO:0000259" key="1">
    <source>
        <dbReference type="Pfam" id="PF02602"/>
    </source>
</evidence>
<evidence type="ECO:0000313" key="3">
    <source>
        <dbReference type="Proteomes" id="UP000002457"/>
    </source>
</evidence>
<dbReference type="KEGG" id="mpl:Mpal_2749"/>
<dbReference type="Proteomes" id="UP000002457">
    <property type="component" value="Chromosome"/>
</dbReference>
<sequence>MKIAITRLAGKEENDAARCNAFGHTSEAVSPLRAEVYADQIEAFVQAVTEGQFDCLFFTSALPAQLIGPHLNTWPRVVAIGPTTAATLQQHGIPAETLSMFYSREFVPYLGSWISMKTIGIPRADVPNQALLDSITGAGGIPREFRCYGLVKTGEPLQTADAGAILFTSAMSYREARWTPRPDLLVGAIGEVTADAVRAGGTPVDVIGDGSLEGFLTALNRFIEERS</sequence>
<dbReference type="eggNOG" id="arCOG02048">
    <property type="taxonomic scope" value="Archaea"/>
</dbReference>
<name>B8GFX8_METPE</name>
<dbReference type="InterPro" id="IPR036108">
    <property type="entry name" value="4pyrrol_syn_uPrphyn_synt_sf"/>
</dbReference>
<dbReference type="CDD" id="cd06578">
    <property type="entry name" value="HemD"/>
    <property type="match status" value="1"/>
</dbReference>
<dbReference type="AlphaFoldDB" id="B8GFX8"/>
<dbReference type="GO" id="GO:0004852">
    <property type="term" value="F:uroporphyrinogen-III synthase activity"/>
    <property type="evidence" value="ECO:0007669"/>
    <property type="project" value="InterPro"/>
</dbReference>
<dbReference type="HOGENOM" id="CLU_1217591_0_0_2"/>
<dbReference type="InterPro" id="IPR003754">
    <property type="entry name" value="4pyrrol_synth_uPrphyn_synth"/>
</dbReference>
<dbReference type="GeneID" id="7270857"/>
<organism evidence="2 3">
    <name type="scientific">Methanosphaerula palustris (strain ATCC BAA-1556 / DSM 19958 / E1-9c)</name>
    <dbReference type="NCBI Taxonomy" id="521011"/>
    <lineage>
        <taxon>Archaea</taxon>
        <taxon>Methanobacteriati</taxon>
        <taxon>Methanobacteriota</taxon>
        <taxon>Stenosarchaea group</taxon>
        <taxon>Methanomicrobia</taxon>
        <taxon>Methanomicrobiales</taxon>
        <taxon>Methanoregulaceae</taxon>
        <taxon>Methanosphaerula</taxon>
    </lineage>
</organism>
<dbReference type="SUPFAM" id="SSF69618">
    <property type="entry name" value="HemD-like"/>
    <property type="match status" value="1"/>
</dbReference>
<dbReference type="Pfam" id="PF02602">
    <property type="entry name" value="HEM4"/>
    <property type="match status" value="1"/>
</dbReference>
<keyword evidence="3" id="KW-1185">Reference proteome</keyword>
<dbReference type="OrthoDB" id="15395at2157"/>
<gene>
    <name evidence="2" type="ordered locus">Mpal_2749</name>
</gene>
<evidence type="ECO:0000313" key="2">
    <source>
        <dbReference type="EMBL" id="ACL18011.1"/>
    </source>
</evidence>
<dbReference type="RefSeq" id="WP_012619330.1">
    <property type="nucleotide sequence ID" value="NC_011832.1"/>
</dbReference>
<accession>B8GFX8</accession>
<proteinExistence type="predicted"/>